<proteinExistence type="predicted"/>
<evidence type="ECO:0000256" key="1">
    <source>
        <dbReference type="SAM" id="MobiDB-lite"/>
    </source>
</evidence>
<dbReference type="Gene3D" id="1.20.1280.50">
    <property type="match status" value="1"/>
</dbReference>
<feature type="domain" description="F-box" evidence="2">
    <location>
        <begin position="218"/>
        <end position="252"/>
    </location>
</feature>
<dbReference type="InterPro" id="IPR001810">
    <property type="entry name" value="F-box_dom"/>
</dbReference>
<keyword evidence="4" id="KW-1185">Reference proteome</keyword>
<dbReference type="EMBL" id="JAVXUO010001013">
    <property type="protein sequence ID" value="KAK2987177.1"/>
    <property type="molecule type" value="Genomic_DNA"/>
</dbReference>
<evidence type="ECO:0000313" key="4">
    <source>
        <dbReference type="Proteomes" id="UP001187471"/>
    </source>
</evidence>
<sequence length="491" mass="54572">MALNYSHRPIFPAHTTEDNLVSPVRIANGYLVEGVPEKGDVYTRPRHGTREKDCFDYGRDRSDRSGSPESASKDIIDLLPSDPFGMDISTTFTAITGWLEDLEVDCGGYGRSHVVRRNEDYGLFAGLNLIWNSAMTLQGFPGYMLFDGKSYSPPQTGGCYEGEGFNCFASGQNAEGSVNFNTGSTSAFAEKIVTSQEGAGCSSHGDRGALYEALPFALSYLGLRDLLSVERVCKSLQSTVRSDPLLWRSIHIEQPLNERITDDFLLQLTGRAQGNLQCLSLVECPWITDDGLKLILDANPRLTKLCVPGCTRLSIEGILNCLKVFNADKVTPGAGIKHLRIGGLYGVTHEHFEVLKVLLGADRHVQENNRKPHFFHRGNFYLLCDDDRCIDIELCPRCEKLRLVYDCPTETCQAKDNTTGVCRACTLCIQRCFQCGRCINGSEYEETFCLDLLCSDCSKQLHKCQEKQDRKAGSCKKTVHHEPSFNLCLHG</sequence>
<dbReference type="Pfam" id="PF12937">
    <property type="entry name" value="F-box-like"/>
    <property type="match status" value="1"/>
</dbReference>
<reference evidence="3" key="1">
    <citation type="submission" date="2022-12" db="EMBL/GenBank/DDBJ databases">
        <title>Draft genome assemblies for two species of Escallonia (Escalloniales).</title>
        <authorList>
            <person name="Chanderbali A."/>
            <person name="Dervinis C."/>
            <person name="Anghel I."/>
            <person name="Soltis D."/>
            <person name="Soltis P."/>
            <person name="Zapata F."/>
        </authorList>
    </citation>
    <scope>NUCLEOTIDE SEQUENCE</scope>
    <source>
        <strain evidence="3">UCBG92.1500</strain>
        <tissue evidence="3">Leaf</tissue>
    </source>
</reference>
<accession>A0AA88RIG4</accession>
<dbReference type="SUPFAM" id="SSF52047">
    <property type="entry name" value="RNI-like"/>
    <property type="match status" value="1"/>
</dbReference>
<dbReference type="SUPFAM" id="SSF81383">
    <property type="entry name" value="F-box domain"/>
    <property type="match status" value="1"/>
</dbReference>
<evidence type="ECO:0000259" key="2">
    <source>
        <dbReference type="Pfam" id="PF12937"/>
    </source>
</evidence>
<comment type="caution">
    <text evidence="3">The sequence shown here is derived from an EMBL/GenBank/DDBJ whole genome shotgun (WGS) entry which is preliminary data.</text>
</comment>
<feature type="region of interest" description="Disordered" evidence="1">
    <location>
        <begin position="52"/>
        <end position="73"/>
    </location>
</feature>
<dbReference type="AlphaFoldDB" id="A0AA88RIG4"/>
<organism evidence="3 4">
    <name type="scientific">Escallonia rubra</name>
    <dbReference type="NCBI Taxonomy" id="112253"/>
    <lineage>
        <taxon>Eukaryota</taxon>
        <taxon>Viridiplantae</taxon>
        <taxon>Streptophyta</taxon>
        <taxon>Embryophyta</taxon>
        <taxon>Tracheophyta</taxon>
        <taxon>Spermatophyta</taxon>
        <taxon>Magnoliopsida</taxon>
        <taxon>eudicotyledons</taxon>
        <taxon>Gunneridae</taxon>
        <taxon>Pentapetalae</taxon>
        <taxon>asterids</taxon>
        <taxon>campanulids</taxon>
        <taxon>Escalloniales</taxon>
        <taxon>Escalloniaceae</taxon>
        <taxon>Escallonia</taxon>
    </lineage>
</organism>
<name>A0AA88RIG4_9ASTE</name>
<dbReference type="InterPro" id="IPR050648">
    <property type="entry name" value="F-box_LRR-repeat"/>
</dbReference>
<dbReference type="PANTHER" id="PTHR13382:SF22">
    <property type="entry name" value="F-BOX PROTEIN SKIP14"/>
    <property type="match status" value="1"/>
</dbReference>
<gene>
    <name evidence="3" type="ORF">RJ640_030769</name>
</gene>
<dbReference type="InterPro" id="IPR032675">
    <property type="entry name" value="LRR_dom_sf"/>
</dbReference>
<dbReference type="Gene3D" id="3.80.10.10">
    <property type="entry name" value="Ribonuclease Inhibitor"/>
    <property type="match status" value="1"/>
</dbReference>
<dbReference type="PANTHER" id="PTHR13382">
    <property type="entry name" value="MITOCHONDRIAL ATP SYNTHASE COUPLING FACTOR B"/>
    <property type="match status" value="1"/>
</dbReference>
<dbReference type="GO" id="GO:0005737">
    <property type="term" value="C:cytoplasm"/>
    <property type="evidence" value="ECO:0007669"/>
    <property type="project" value="TreeGrafter"/>
</dbReference>
<dbReference type="Proteomes" id="UP001187471">
    <property type="component" value="Unassembled WGS sequence"/>
</dbReference>
<evidence type="ECO:0000313" key="3">
    <source>
        <dbReference type="EMBL" id="KAK2987177.1"/>
    </source>
</evidence>
<dbReference type="InterPro" id="IPR036047">
    <property type="entry name" value="F-box-like_dom_sf"/>
</dbReference>
<protein>
    <recommendedName>
        <fullName evidence="2">F-box domain-containing protein</fullName>
    </recommendedName>
</protein>